<dbReference type="InterPro" id="IPR016186">
    <property type="entry name" value="C-type_lectin-like/link_sf"/>
</dbReference>
<dbReference type="InterPro" id="IPR018097">
    <property type="entry name" value="EGF_Ca-bd_CS"/>
</dbReference>
<dbReference type="Gene3D" id="3.10.100.10">
    <property type="entry name" value="Mannose-Binding Protein A, subunit A"/>
    <property type="match status" value="1"/>
</dbReference>
<dbReference type="CDD" id="cd03588">
    <property type="entry name" value="CLECT_CSPGs"/>
    <property type="match status" value="1"/>
</dbReference>
<evidence type="ECO:0000256" key="9">
    <source>
        <dbReference type="SAM" id="MobiDB-lite"/>
    </source>
</evidence>
<feature type="disulfide bond" evidence="8">
    <location>
        <begin position="2062"/>
        <end position="2089"/>
    </location>
</feature>
<feature type="compositionally biased region" description="Basic and acidic residues" evidence="9">
    <location>
        <begin position="1"/>
        <end position="13"/>
    </location>
</feature>
<feature type="domain" description="Sushi" evidence="12">
    <location>
        <begin position="2031"/>
        <end position="2091"/>
    </location>
</feature>
<dbReference type="SUPFAM" id="SSF57196">
    <property type="entry name" value="EGF/Laminin"/>
    <property type="match status" value="1"/>
</dbReference>
<evidence type="ECO:0000256" key="4">
    <source>
        <dbReference type="ARBA" id="ARBA00022737"/>
    </source>
</evidence>
<gene>
    <name evidence="13" type="ORF">FQN60_017804</name>
</gene>
<dbReference type="InterPro" id="IPR000742">
    <property type="entry name" value="EGF"/>
</dbReference>
<dbReference type="Pfam" id="PF00084">
    <property type="entry name" value="Sushi"/>
    <property type="match status" value="1"/>
</dbReference>
<dbReference type="GO" id="GO:0072534">
    <property type="term" value="C:perineuronal net"/>
    <property type="evidence" value="ECO:0007669"/>
    <property type="project" value="TreeGrafter"/>
</dbReference>
<dbReference type="GO" id="GO:1901222">
    <property type="term" value="P:regulation of non-canonical NF-kappaB signal transduction"/>
    <property type="evidence" value="ECO:0007669"/>
    <property type="project" value="UniProtKB-ARBA"/>
</dbReference>
<dbReference type="InterPro" id="IPR018378">
    <property type="entry name" value="C-type_lectin_CS"/>
</dbReference>
<feature type="compositionally biased region" description="Polar residues" evidence="9">
    <location>
        <begin position="639"/>
        <end position="657"/>
    </location>
</feature>
<feature type="region of interest" description="Disordered" evidence="9">
    <location>
        <begin position="1199"/>
        <end position="1352"/>
    </location>
</feature>
<dbReference type="PANTHER" id="PTHR22804:SF40">
    <property type="entry name" value="HYALURONAN AND PROTEOGLYCAN LINK PROTEIN 3"/>
    <property type="match status" value="1"/>
</dbReference>
<feature type="region of interest" description="Disordered" evidence="9">
    <location>
        <begin position="623"/>
        <end position="657"/>
    </location>
</feature>
<comment type="subcellular location">
    <subcellularLocation>
        <location evidence="1">Secreted</location>
    </subcellularLocation>
</comment>
<sequence length="2143" mass="229109">MSHRTTESLESHKTKLTSLTSEPSVSSLSDETLTSSITMSQSLAAVTSSIDPDIKDDVVSSERTTVGTIPSLSGSTMSPDTAPLGLHTTSKIPGDSSVDFTGESLLLATTLSSLSSTETPLVRASHDTEISVTSMPADMTVSSLYRSKIPTSVSTETQDSSTSQTEQLPATADISYTFPTTDEESSGDQTQEIFTQTSSVTAKSSLYSTEASTATSPVTASDVSDTDPKVISSETTMVDSIPSSSESSMEPDTSSLLITTDSMSSEANTEDFTEGSIFIATTVSSLRTDTPSVTERHETETSDTLKTTVSTASSLYSTEKPTSVSHETQNTVTTSQSEKASVTPESISSFPTTDEESSGDQPQEMFTQTSSVTATSSLYSTQAPTATSPVTASAVSHQTPDMFSQISAVLASSVASTESPGVTLSVQPDEEVDNSITGVLLVDALPYFARTTLEPPSSAFTTDLQSLFTDEEGSSDFGSTSISSMFSTNNPTAAFAETTMNSATDETSVTPTEVLTKAPMGPLLTTASPEPETTEVLKSHVTKASSLFSTEKPTPMPPISSSESQSNRPFSTLTDESPIAETQKTLLPGVESTTQTSSQFMLEESKDATQLSITIEAITADLSESGSGDFTELEESGDETSASTDETPFKTQTVSHQPSVEQTTFAITTFRTSITSTIAEGSSIDKQFTTVTTSPYTFETSQPIAIPNVTMYTSKETSTFSDIESSGGSTDEDDLESSPDGSGAEVYIVTTTKPQDEFTVATDETEIDGNKSTSDTSSAASLTHSSTQLTKEFMSTTQSPQMTSTEQGSGVLTDDSPVEDESSEGESSGDQTTEMFTTKPSVMESVTFGEATGETETFVSMTPNVDEQVSSQRDEITLDAESPITPEVTEPSALSIRNESTIAEHITQSSYITTSPHTIEASESDHSTVDFTTVSSSSEHKQDGFSAMSTPIPSIIYHSVTDQQVVIITPSSSQAKTDQTEQTPTMVLHVSKPSTSTTIIFTENAKNEDELFSAVTDSIKEGSSTPELITKDDNIIDADTISIVPSSPFYPTIQTEEAGGVTPFTMTQMLEITEESEGSGTDSTTFHATSAINSSLASASSEYLSSTLKPLTVEGVSSMEISSEETVTFVPQATPATTLSTKSGSEETYDLTTPHTVFPIETPSKPVPELVKDDLSGEDTADNATESITEIATSSLLPSQTLTKTTDPSSVTPVSSEEYMVSTVEKEKSMTSSPTAVTATSHHTTEETLSSTISTQTAIPPVAVTSNTPVSTEHGTVKSTSKASRGESLDVIDSEESSAETTSGYSVDGRTVSEKPVTSAASSLFSTEKPTVAPDTGHAGVTDTDTSSGQTSGIVATSTVKAELVTFSGTSPTPEIAVSSPASSLYSTKKPTVTSSTDVTEKDISYNPTHVTEPVTETAASLYGTMKMDQMLSTTTLSPPYSTDTFSVPSNTDVAGEEGSGGDISDTTTASPKTVTSEGENTVATSVSPQFSKEKLTTMIPEDETQTSKTTTEIARASLSETVSTPTDGASSTLAHEESTRDPMTSISTKESIFTVLHLQSTSQPNLMVQFVTTFVPELDTTPSEVSIQQARSEITFTHHPNIDISSEKTVVATTRPIFPGEESSHPVEPRDVTPQTEVTAMSMTAMSMTAEAPSQAPIPKEVSTDAEVAAAAMTLLPSASTPISAAPSSSSESGSESTSSSEESMSTVRTVKLDGDEVENITSELVSATTKSPFILNTGVESGSVSFDSVSGELTTTKKPKIPIMEEQSLSPDEIQTVFKNDKPGSDIPLIEGKPPLIGEDTTATVDTGLDLGHTVVGETVDIPGLYSCTDNICLNGGSCYKSGSIYTCSCAPGYSGDRCETDTDECQSNPCRNGGTCVDGLACFTCVCLPSYSGLYCEEDTEICEYGWHKFQGHCYKYFPHRRNWDTAERECRMQGAHLTSILSHEEQQLVNRLGQDYQWIGLTDKMFDSDFRWTDGRPLQYENWRPNQPDSFFSSGEDCVVMIWHEDGQWNDVPCNYHLTFTCKKGTVACKQPPLVENARTFGKKRERYEINSLVRYQCRTGFIQRHVPTIRCRGDGLWDSPKISCLNPSSYQRTFIRRHQHNSLYSINNFKRWPDEAYRVQNQRYRGRRDRTEHKRKRQ</sequence>
<feature type="region of interest" description="Disordered" evidence="9">
    <location>
        <begin position="1681"/>
        <end position="1711"/>
    </location>
</feature>
<feature type="compositionally biased region" description="Polar residues" evidence="9">
    <location>
        <begin position="1264"/>
        <end position="1283"/>
    </location>
</feature>
<keyword evidence="4" id="KW-0677">Repeat</keyword>
<feature type="compositionally biased region" description="Polar residues" evidence="9">
    <location>
        <begin position="717"/>
        <end position="729"/>
    </location>
</feature>
<reference evidence="13 14" key="1">
    <citation type="submission" date="2019-08" db="EMBL/GenBank/DDBJ databases">
        <title>A chromosome-level genome assembly, high-density linkage maps, and genome scans reveal the genomic architecture of hybrid incompatibilities underlying speciation via character displacement in darters (Percidae: Etheostominae).</title>
        <authorList>
            <person name="Moran R.L."/>
            <person name="Catchen J.M."/>
            <person name="Fuller R.C."/>
        </authorList>
    </citation>
    <scope>NUCLEOTIDE SEQUENCE [LARGE SCALE GENOMIC DNA]</scope>
    <source>
        <strain evidence="13">EspeVRDwgs_2016</strain>
        <tissue evidence="13">Muscle</tissue>
    </source>
</reference>
<feature type="region of interest" description="Disordered" evidence="9">
    <location>
        <begin position="150"/>
        <end position="172"/>
    </location>
</feature>
<feature type="region of interest" description="Disordered" evidence="9">
    <location>
        <begin position="1434"/>
        <end position="1546"/>
    </location>
</feature>
<comment type="caution">
    <text evidence="7">Lacks conserved residue(s) required for the propagation of feature annotation.</text>
</comment>
<dbReference type="SMART" id="SM00034">
    <property type="entry name" value="CLECT"/>
    <property type="match status" value="1"/>
</dbReference>
<keyword evidence="5 7" id="KW-1015">Disulfide bond</keyword>
<dbReference type="SUPFAM" id="SSF56436">
    <property type="entry name" value="C-type lectin-like"/>
    <property type="match status" value="1"/>
</dbReference>
<feature type="compositionally biased region" description="Low complexity" evidence="9">
    <location>
        <begin position="772"/>
        <end position="805"/>
    </location>
</feature>
<dbReference type="InterPro" id="IPR035976">
    <property type="entry name" value="Sushi/SCR/CCP_sf"/>
</dbReference>
<dbReference type="PANTHER" id="PTHR22804">
    <property type="entry name" value="AGGRECAN/VERSICAN PROTEOGLYCAN"/>
    <property type="match status" value="1"/>
</dbReference>
<dbReference type="Pfam" id="PF00059">
    <property type="entry name" value="Lectin_C"/>
    <property type="match status" value="1"/>
</dbReference>
<dbReference type="InterPro" id="IPR050691">
    <property type="entry name" value="Hyaluronan_bind_Proteoglycan"/>
</dbReference>
<dbReference type="GO" id="GO:0010001">
    <property type="term" value="P:glial cell differentiation"/>
    <property type="evidence" value="ECO:0007669"/>
    <property type="project" value="TreeGrafter"/>
</dbReference>
<dbReference type="PROSITE" id="PS01187">
    <property type="entry name" value="EGF_CA"/>
    <property type="match status" value="1"/>
</dbReference>
<keyword evidence="3" id="KW-0732">Signal</keyword>
<feature type="domain" description="EGF-like" evidence="10">
    <location>
        <begin position="1864"/>
        <end position="1900"/>
    </location>
</feature>
<keyword evidence="6" id="KW-0325">Glycoprotein</keyword>
<feature type="compositionally biased region" description="Low complexity" evidence="9">
    <location>
        <begin position="16"/>
        <end position="32"/>
    </location>
</feature>
<keyword evidence="14" id="KW-1185">Reference proteome</keyword>
<evidence type="ECO:0000256" key="1">
    <source>
        <dbReference type="ARBA" id="ARBA00004613"/>
    </source>
</evidence>
<accession>A0A5J5DGE0</accession>
<evidence type="ECO:0000313" key="13">
    <source>
        <dbReference type="EMBL" id="KAA8592349.1"/>
    </source>
</evidence>
<evidence type="ECO:0000256" key="2">
    <source>
        <dbReference type="ARBA" id="ARBA00022525"/>
    </source>
</evidence>
<comment type="caution">
    <text evidence="13">The sequence shown here is derived from an EMBL/GenBank/DDBJ whole genome shotgun (WGS) entry which is preliminary data.</text>
</comment>
<dbReference type="PROSITE" id="PS00022">
    <property type="entry name" value="EGF_1"/>
    <property type="match status" value="2"/>
</dbReference>
<evidence type="ECO:0000256" key="8">
    <source>
        <dbReference type="PROSITE-ProRule" id="PRU00302"/>
    </source>
</evidence>
<dbReference type="PROSITE" id="PS50026">
    <property type="entry name" value="EGF_3"/>
    <property type="match status" value="2"/>
</dbReference>
<feature type="disulfide bond" evidence="8">
    <location>
        <begin position="2033"/>
        <end position="2076"/>
    </location>
</feature>
<feature type="region of interest" description="Disordered" evidence="9">
    <location>
        <begin position="717"/>
        <end position="838"/>
    </location>
</feature>
<keyword evidence="2" id="KW-0964">Secreted</keyword>
<keyword evidence="8" id="KW-0768">Sushi</keyword>
<feature type="domain" description="EGF-like" evidence="10">
    <location>
        <begin position="1826"/>
        <end position="1862"/>
    </location>
</feature>
<keyword evidence="7" id="KW-0245">EGF-like domain</keyword>
<dbReference type="InterPro" id="IPR001304">
    <property type="entry name" value="C-type_lectin-like"/>
</dbReference>
<protein>
    <recommendedName>
        <fullName evidence="15">Versican core protein</fullName>
    </recommendedName>
</protein>
<evidence type="ECO:0000256" key="7">
    <source>
        <dbReference type="PROSITE-ProRule" id="PRU00076"/>
    </source>
</evidence>
<feature type="region of interest" description="Disordered" evidence="9">
    <location>
        <begin position="544"/>
        <end position="574"/>
    </location>
</feature>
<dbReference type="GO" id="GO:0016020">
    <property type="term" value="C:membrane"/>
    <property type="evidence" value="ECO:0007669"/>
    <property type="project" value="UniProtKB-ARBA"/>
</dbReference>
<evidence type="ECO:0000256" key="3">
    <source>
        <dbReference type="ARBA" id="ARBA00022729"/>
    </source>
</evidence>
<dbReference type="Proteomes" id="UP000327493">
    <property type="component" value="Chromosome 5"/>
</dbReference>
<feature type="compositionally biased region" description="Low complexity" evidence="9">
    <location>
        <begin position="151"/>
        <end position="167"/>
    </location>
</feature>
<name>A0A5J5DGE0_9PERO</name>
<dbReference type="SUPFAM" id="SSF57535">
    <property type="entry name" value="Complement control module/SCR domain"/>
    <property type="match status" value="1"/>
</dbReference>
<dbReference type="GO" id="GO:0045202">
    <property type="term" value="C:synapse"/>
    <property type="evidence" value="ECO:0007669"/>
    <property type="project" value="TreeGrafter"/>
</dbReference>
<dbReference type="CDD" id="cd00054">
    <property type="entry name" value="EGF_CA"/>
    <property type="match status" value="2"/>
</dbReference>
<dbReference type="GO" id="GO:0005615">
    <property type="term" value="C:extracellular space"/>
    <property type="evidence" value="ECO:0007669"/>
    <property type="project" value="TreeGrafter"/>
</dbReference>
<proteinExistence type="predicted"/>
<evidence type="ECO:0000313" key="14">
    <source>
        <dbReference type="Proteomes" id="UP000327493"/>
    </source>
</evidence>
<dbReference type="GO" id="GO:0005509">
    <property type="term" value="F:calcium ion binding"/>
    <property type="evidence" value="ECO:0007669"/>
    <property type="project" value="InterPro"/>
</dbReference>
<dbReference type="SMART" id="SM00181">
    <property type="entry name" value="EGF"/>
    <property type="match status" value="2"/>
</dbReference>
<dbReference type="PROSITE" id="PS01186">
    <property type="entry name" value="EGF_2"/>
    <property type="match status" value="1"/>
</dbReference>
<dbReference type="FunFam" id="2.10.70.10:FF:000003">
    <property type="entry name" value="Versican core protein"/>
    <property type="match status" value="1"/>
</dbReference>
<feature type="compositionally biased region" description="Polar residues" evidence="9">
    <location>
        <begin position="1465"/>
        <end position="1491"/>
    </location>
</feature>
<feature type="compositionally biased region" description="Low complexity" evidence="9">
    <location>
        <begin position="1434"/>
        <end position="1445"/>
    </location>
</feature>
<dbReference type="EMBL" id="VOFY01000005">
    <property type="protein sequence ID" value="KAA8592349.1"/>
    <property type="molecule type" value="Genomic_DNA"/>
</dbReference>
<dbReference type="InterPro" id="IPR033987">
    <property type="entry name" value="CSPG_CTLD"/>
</dbReference>
<feature type="compositionally biased region" description="Low complexity" evidence="9">
    <location>
        <begin position="1681"/>
        <end position="1708"/>
    </location>
</feature>
<organism evidence="13 14">
    <name type="scientific">Etheostoma spectabile</name>
    <name type="common">orangethroat darter</name>
    <dbReference type="NCBI Taxonomy" id="54343"/>
    <lineage>
        <taxon>Eukaryota</taxon>
        <taxon>Metazoa</taxon>
        <taxon>Chordata</taxon>
        <taxon>Craniata</taxon>
        <taxon>Vertebrata</taxon>
        <taxon>Euteleostomi</taxon>
        <taxon>Actinopterygii</taxon>
        <taxon>Neopterygii</taxon>
        <taxon>Teleostei</taxon>
        <taxon>Neoteleostei</taxon>
        <taxon>Acanthomorphata</taxon>
        <taxon>Eupercaria</taxon>
        <taxon>Perciformes</taxon>
        <taxon>Percoidei</taxon>
        <taxon>Percidae</taxon>
        <taxon>Etheostomatinae</taxon>
        <taxon>Etheostoma</taxon>
    </lineage>
</organism>
<evidence type="ECO:0008006" key="15">
    <source>
        <dbReference type="Google" id="ProtNLM"/>
    </source>
</evidence>
<feature type="compositionally biased region" description="Polar residues" evidence="9">
    <location>
        <begin position="67"/>
        <end position="79"/>
    </location>
</feature>
<dbReference type="SMART" id="SM00179">
    <property type="entry name" value="EGF_CA"/>
    <property type="match status" value="2"/>
</dbReference>
<feature type="compositionally biased region" description="Polar residues" evidence="9">
    <location>
        <begin position="1319"/>
        <end position="1329"/>
    </location>
</feature>
<dbReference type="GO" id="GO:0002052">
    <property type="term" value="P:positive regulation of neuroblast proliferation"/>
    <property type="evidence" value="ECO:0007669"/>
    <property type="project" value="TreeGrafter"/>
</dbReference>
<evidence type="ECO:0000256" key="5">
    <source>
        <dbReference type="ARBA" id="ARBA00023157"/>
    </source>
</evidence>
<dbReference type="PROSITE" id="PS50923">
    <property type="entry name" value="SUSHI"/>
    <property type="match status" value="1"/>
</dbReference>
<feature type="region of interest" description="Disordered" evidence="9">
    <location>
        <begin position="287"/>
        <end position="365"/>
    </location>
</feature>
<feature type="region of interest" description="Disordered" evidence="9">
    <location>
        <begin position="1"/>
        <end position="32"/>
    </location>
</feature>
<evidence type="ECO:0000259" key="12">
    <source>
        <dbReference type="PROSITE" id="PS50923"/>
    </source>
</evidence>
<dbReference type="PROSITE" id="PS00010">
    <property type="entry name" value="ASX_HYDROXYL"/>
    <property type="match status" value="1"/>
</dbReference>
<dbReference type="GO" id="GO:0007417">
    <property type="term" value="P:central nervous system development"/>
    <property type="evidence" value="ECO:0007669"/>
    <property type="project" value="TreeGrafter"/>
</dbReference>
<feature type="compositionally biased region" description="Polar residues" evidence="9">
    <location>
        <begin position="302"/>
        <end position="352"/>
    </location>
</feature>
<feature type="disulfide bond" evidence="7">
    <location>
        <begin position="1890"/>
        <end position="1899"/>
    </location>
</feature>
<dbReference type="CDD" id="cd00033">
    <property type="entry name" value="CCP"/>
    <property type="match status" value="1"/>
</dbReference>
<feature type="compositionally biased region" description="Low complexity" evidence="9">
    <location>
        <begin position="1203"/>
        <end position="1216"/>
    </location>
</feature>
<evidence type="ECO:0000259" key="11">
    <source>
        <dbReference type="PROSITE" id="PS50041"/>
    </source>
</evidence>
<dbReference type="PROSITE" id="PS00615">
    <property type="entry name" value="C_TYPE_LECTIN_1"/>
    <property type="match status" value="1"/>
</dbReference>
<feature type="domain" description="C-type lectin" evidence="11">
    <location>
        <begin position="1913"/>
        <end position="2027"/>
    </location>
</feature>
<feature type="compositionally biased region" description="Low complexity" evidence="9">
    <location>
        <begin position="1342"/>
        <end position="1352"/>
    </location>
</feature>
<dbReference type="InterPro" id="IPR000152">
    <property type="entry name" value="EGF-type_Asp/Asn_hydroxyl_site"/>
</dbReference>
<dbReference type="InterPro" id="IPR016187">
    <property type="entry name" value="CTDL_fold"/>
</dbReference>
<dbReference type="GO" id="GO:0060218">
    <property type="term" value="P:hematopoietic stem cell differentiation"/>
    <property type="evidence" value="ECO:0007669"/>
    <property type="project" value="UniProtKB-ARBA"/>
</dbReference>
<feature type="compositionally biased region" description="Polar residues" evidence="9">
    <location>
        <begin position="1507"/>
        <end position="1534"/>
    </location>
</feature>
<dbReference type="PROSITE" id="PS50041">
    <property type="entry name" value="C_TYPE_LECTIN_2"/>
    <property type="match status" value="1"/>
</dbReference>
<dbReference type="FunFam" id="2.10.25.10:FF:000472">
    <property type="entry name" value="Uncharacterized protein, isoform A"/>
    <property type="match status" value="1"/>
</dbReference>
<evidence type="ECO:0000259" key="10">
    <source>
        <dbReference type="PROSITE" id="PS50026"/>
    </source>
</evidence>
<evidence type="ECO:0000256" key="6">
    <source>
        <dbReference type="ARBA" id="ARBA00023180"/>
    </source>
</evidence>
<feature type="compositionally biased region" description="Polar residues" evidence="9">
    <location>
        <begin position="559"/>
        <end position="574"/>
    </location>
</feature>
<feature type="region of interest" description="Disordered" evidence="9">
    <location>
        <begin position="1155"/>
        <end position="1181"/>
    </location>
</feature>
<dbReference type="Gene3D" id="2.10.25.10">
    <property type="entry name" value="Laminin"/>
    <property type="match status" value="2"/>
</dbReference>
<dbReference type="GO" id="GO:0001501">
    <property type="term" value="P:skeletal system development"/>
    <property type="evidence" value="ECO:0007669"/>
    <property type="project" value="TreeGrafter"/>
</dbReference>
<feature type="compositionally biased region" description="Low complexity" evidence="9">
    <location>
        <begin position="1230"/>
        <end position="1257"/>
    </location>
</feature>
<dbReference type="InterPro" id="IPR000436">
    <property type="entry name" value="Sushi_SCR_CCP_dom"/>
</dbReference>
<dbReference type="FunFam" id="3.10.100.10:FF:000003">
    <property type="entry name" value="Versican core protein"/>
    <property type="match status" value="1"/>
</dbReference>
<dbReference type="Gene3D" id="2.10.70.10">
    <property type="entry name" value="Complement Module, domain 1"/>
    <property type="match status" value="1"/>
</dbReference>
<dbReference type="SMART" id="SM00032">
    <property type="entry name" value="CCP"/>
    <property type="match status" value="1"/>
</dbReference>
<dbReference type="InterPro" id="IPR001881">
    <property type="entry name" value="EGF-like_Ca-bd_dom"/>
</dbReference>
<feature type="disulfide bond" evidence="7">
    <location>
        <begin position="1852"/>
        <end position="1861"/>
    </location>
</feature>
<feature type="region of interest" description="Disordered" evidence="9">
    <location>
        <begin position="67"/>
        <end position="90"/>
    </location>
</feature>